<gene>
    <name evidence="6" type="ORF">J2S59_000662</name>
</gene>
<feature type="domain" description="HTH tetR-type" evidence="5">
    <location>
        <begin position="15"/>
        <end position="75"/>
    </location>
</feature>
<dbReference type="EMBL" id="JAUSQM010000001">
    <property type="protein sequence ID" value="MDP9820853.1"/>
    <property type="molecule type" value="Genomic_DNA"/>
</dbReference>
<protein>
    <submittedName>
        <fullName evidence="6">AcrR family transcriptional regulator</fullName>
    </submittedName>
</protein>
<name>A0ABT9NKB1_9ACTN</name>
<dbReference type="Gene3D" id="1.10.357.10">
    <property type="entry name" value="Tetracycline Repressor, domain 2"/>
    <property type="match status" value="1"/>
</dbReference>
<evidence type="ECO:0000313" key="6">
    <source>
        <dbReference type="EMBL" id="MDP9820853.1"/>
    </source>
</evidence>
<dbReference type="PRINTS" id="PR00455">
    <property type="entry name" value="HTHTETR"/>
</dbReference>
<dbReference type="Proteomes" id="UP001240447">
    <property type="component" value="Unassembled WGS sequence"/>
</dbReference>
<evidence type="ECO:0000256" key="2">
    <source>
        <dbReference type="ARBA" id="ARBA00023125"/>
    </source>
</evidence>
<comment type="caution">
    <text evidence="6">The sequence shown here is derived from an EMBL/GenBank/DDBJ whole genome shotgun (WGS) entry which is preliminary data.</text>
</comment>
<reference evidence="6 7" key="1">
    <citation type="submission" date="2023-07" db="EMBL/GenBank/DDBJ databases">
        <title>Sequencing the genomes of 1000 actinobacteria strains.</title>
        <authorList>
            <person name="Klenk H.-P."/>
        </authorList>
    </citation>
    <scope>NUCLEOTIDE SEQUENCE [LARGE SCALE GENOMIC DNA]</scope>
    <source>
        <strain evidence="6 7">GD13</strain>
    </source>
</reference>
<dbReference type="Pfam" id="PF00440">
    <property type="entry name" value="TetR_N"/>
    <property type="match status" value="1"/>
</dbReference>
<sequence>MVGSSSSSAPTARGAATRRRVLDATAELLAHEGYAAVTWRRVASAAGVTGGVLQHHFGDRRQLLREVFTQFSADLAAHLAASTVPADLAPAARVDAFLEVLGAYLTPERELMSLQLTLALGQEDQLVPGAVLLAALEQQEAHWAALFPTADRTTVRRTFRLLHATLQGMAVHRLLVGQVDEPEARAMLARMLAAELARD</sequence>
<evidence type="ECO:0000256" key="1">
    <source>
        <dbReference type="ARBA" id="ARBA00023015"/>
    </source>
</evidence>
<organism evidence="6 7">
    <name type="scientific">Nocardioides massiliensis</name>
    <dbReference type="NCBI Taxonomy" id="1325935"/>
    <lineage>
        <taxon>Bacteria</taxon>
        <taxon>Bacillati</taxon>
        <taxon>Actinomycetota</taxon>
        <taxon>Actinomycetes</taxon>
        <taxon>Propionibacteriales</taxon>
        <taxon>Nocardioidaceae</taxon>
        <taxon>Nocardioides</taxon>
    </lineage>
</organism>
<keyword evidence="1" id="KW-0805">Transcription regulation</keyword>
<dbReference type="PANTHER" id="PTHR30055">
    <property type="entry name" value="HTH-TYPE TRANSCRIPTIONAL REGULATOR RUTR"/>
    <property type="match status" value="1"/>
</dbReference>
<dbReference type="InterPro" id="IPR009057">
    <property type="entry name" value="Homeodomain-like_sf"/>
</dbReference>
<evidence type="ECO:0000313" key="7">
    <source>
        <dbReference type="Proteomes" id="UP001240447"/>
    </source>
</evidence>
<evidence type="ECO:0000259" key="5">
    <source>
        <dbReference type="PROSITE" id="PS50977"/>
    </source>
</evidence>
<dbReference type="PROSITE" id="PS50977">
    <property type="entry name" value="HTH_TETR_2"/>
    <property type="match status" value="1"/>
</dbReference>
<dbReference type="InterPro" id="IPR001647">
    <property type="entry name" value="HTH_TetR"/>
</dbReference>
<dbReference type="InterPro" id="IPR050109">
    <property type="entry name" value="HTH-type_TetR-like_transc_reg"/>
</dbReference>
<accession>A0ABT9NKB1</accession>
<dbReference type="SUPFAM" id="SSF46689">
    <property type="entry name" value="Homeodomain-like"/>
    <property type="match status" value="1"/>
</dbReference>
<proteinExistence type="predicted"/>
<keyword evidence="2 4" id="KW-0238">DNA-binding</keyword>
<dbReference type="RefSeq" id="WP_181642436.1">
    <property type="nucleotide sequence ID" value="NZ_CCXJ01000644.1"/>
</dbReference>
<keyword evidence="7" id="KW-1185">Reference proteome</keyword>
<evidence type="ECO:0000256" key="3">
    <source>
        <dbReference type="ARBA" id="ARBA00023163"/>
    </source>
</evidence>
<keyword evidence="3" id="KW-0804">Transcription</keyword>
<evidence type="ECO:0000256" key="4">
    <source>
        <dbReference type="PROSITE-ProRule" id="PRU00335"/>
    </source>
</evidence>
<feature type="DNA-binding region" description="H-T-H motif" evidence="4">
    <location>
        <begin position="38"/>
        <end position="57"/>
    </location>
</feature>
<dbReference type="PANTHER" id="PTHR30055:SF234">
    <property type="entry name" value="HTH-TYPE TRANSCRIPTIONAL REGULATOR BETI"/>
    <property type="match status" value="1"/>
</dbReference>